<reference evidence="3 4" key="1">
    <citation type="journal article" date="2007" name="Science">
        <title>The Chlamydomonas genome reveals the evolution of key animal and plant functions.</title>
        <authorList>
            <person name="Merchant S.S."/>
            <person name="Prochnik S.E."/>
            <person name="Vallon O."/>
            <person name="Harris E.H."/>
            <person name="Karpowicz S.J."/>
            <person name="Witman G.B."/>
            <person name="Terry A."/>
            <person name="Salamov A."/>
            <person name="Fritz-Laylin L.K."/>
            <person name="Marechal-Drouard L."/>
            <person name="Marshall W.F."/>
            <person name="Qu L.H."/>
            <person name="Nelson D.R."/>
            <person name="Sanderfoot A.A."/>
            <person name="Spalding M.H."/>
            <person name="Kapitonov V.V."/>
            <person name="Ren Q."/>
            <person name="Ferris P."/>
            <person name="Lindquist E."/>
            <person name="Shapiro H."/>
            <person name="Lucas S.M."/>
            <person name="Grimwood J."/>
            <person name="Schmutz J."/>
            <person name="Cardol P."/>
            <person name="Cerutti H."/>
            <person name="Chanfreau G."/>
            <person name="Chen C.L."/>
            <person name="Cognat V."/>
            <person name="Croft M.T."/>
            <person name="Dent R."/>
            <person name="Dutcher S."/>
            <person name="Fernandez E."/>
            <person name="Fukuzawa H."/>
            <person name="Gonzalez-Ballester D."/>
            <person name="Gonzalez-Halphen D."/>
            <person name="Hallmann A."/>
            <person name="Hanikenne M."/>
            <person name="Hippler M."/>
            <person name="Inwood W."/>
            <person name="Jabbari K."/>
            <person name="Kalanon M."/>
            <person name="Kuras R."/>
            <person name="Lefebvre P.A."/>
            <person name="Lemaire S.D."/>
            <person name="Lobanov A.V."/>
            <person name="Lohr M."/>
            <person name="Manuell A."/>
            <person name="Meier I."/>
            <person name="Mets L."/>
            <person name="Mittag M."/>
            <person name="Mittelmeier T."/>
            <person name="Moroney J.V."/>
            <person name="Moseley J."/>
            <person name="Napoli C."/>
            <person name="Nedelcu A.M."/>
            <person name="Niyogi K."/>
            <person name="Novoselov S.V."/>
            <person name="Paulsen I.T."/>
            <person name="Pazour G."/>
            <person name="Purton S."/>
            <person name="Ral J.P."/>
            <person name="Riano-Pachon D.M."/>
            <person name="Riekhof W."/>
            <person name="Rymarquis L."/>
            <person name="Schroda M."/>
            <person name="Stern D."/>
            <person name="Umen J."/>
            <person name="Willows R."/>
            <person name="Wilson N."/>
            <person name="Zimmer S.L."/>
            <person name="Allmer J."/>
            <person name="Balk J."/>
            <person name="Bisova K."/>
            <person name="Chen C.J."/>
            <person name="Elias M."/>
            <person name="Gendler K."/>
            <person name="Hauser C."/>
            <person name="Lamb M.R."/>
            <person name="Ledford H."/>
            <person name="Long J.C."/>
            <person name="Minagawa J."/>
            <person name="Page M.D."/>
            <person name="Pan J."/>
            <person name="Pootakham W."/>
            <person name="Roje S."/>
            <person name="Rose A."/>
            <person name="Stahlberg E."/>
            <person name="Terauchi A.M."/>
            <person name="Yang P."/>
            <person name="Ball S."/>
            <person name="Bowler C."/>
            <person name="Dieckmann C.L."/>
            <person name="Gladyshev V.N."/>
            <person name="Green P."/>
            <person name="Jorgensen R."/>
            <person name="Mayfield S."/>
            <person name="Mueller-Roeber B."/>
            <person name="Rajamani S."/>
            <person name="Sayre R.T."/>
            <person name="Brokstein P."/>
            <person name="Dubchak I."/>
            <person name="Goodstein D."/>
            <person name="Hornick L."/>
            <person name="Huang Y.W."/>
            <person name="Jhaveri J."/>
            <person name="Luo Y."/>
            <person name="Martinez D."/>
            <person name="Ngau W.C."/>
            <person name="Otillar B."/>
            <person name="Poliakov A."/>
            <person name="Porter A."/>
            <person name="Szajkowski L."/>
            <person name="Werner G."/>
            <person name="Zhou K."/>
            <person name="Grigoriev I.V."/>
            <person name="Rokhsar D.S."/>
            <person name="Grossman A.R."/>
        </authorList>
    </citation>
    <scope>NUCLEOTIDE SEQUENCE [LARGE SCALE GENOMIC DNA]</scope>
    <source>
        <strain evidence="4">CC-503</strain>
    </source>
</reference>
<keyword evidence="1" id="KW-0175">Coiled coil</keyword>
<dbReference type="Gramene" id="PNW85729">
    <property type="protein sequence ID" value="PNW85729"/>
    <property type="gene ID" value="CHLRE_03g207901v5"/>
</dbReference>
<sequence length="557" mass="59387">MQFLSHGENNDGHLLLAGMPLPTPAGVIVGGEDRGADVASLASSFRMRMAALTSAASPAPAASQQPRGTPGGRIMFVNDTAPTPTQHVSDQQNVQLLERKWRSLSQSMRGNAQAAADVLMKQAQATSQLDEMLQLMFIQLRSVSDDRARLQQQLLHERSAAAAQAEELAALQQRQQISEHRTATVKVVTDSLQGQLAQARDALATSQRENEHLKEQLRELEEQLSVTSECRMRGDTIISEQVAVLEALRQQLEDKASTAVVLAEDKAALEAQLQGVLQAEQELTVHLRETHTAIEGQLSTLREQLKTERQKRAAVVKRRGELQVQVEQLQAQVASQQAEMATLAERIGRGGGGIHHLSASARSSTPSSKHAHTTQQRPMTSGSTQAVRPAAAVVAVPAGRSPSPIAGWGQQRLRAPLRPLANSVANAAAAAVHSTGSQNSSAERAATRAGSSRQEDEPRSPAGMRQEPNTASIAQSPAAVSIPMSVSGAAPPGEAQAMQGMAAKEDHKQVGSFEPPSPPIHLAAAHGYDAQPTSSAPRRRSISPRRGAGPKPHSWLP</sequence>
<organism evidence="3 4">
    <name type="scientific">Chlamydomonas reinhardtii</name>
    <name type="common">Chlamydomonas smithii</name>
    <dbReference type="NCBI Taxonomy" id="3055"/>
    <lineage>
        <taxon>Eukaryota</taxon>
        <taxon>Viridiplantae</taxon>
        <taxon>Chlorophyta</taxon>
        <taxon>core chlorophytes</taxon>
        <taxon>Chlorophyceae</taxon>
        <taxon>CS clade</taxon>
        <taxon>Chlamydomonadales</taxon>
        <taxon>Chlamydomonadaceae</taxon>
        <taxon>Chlamydomonas</taxon>
    </lineage>
</organism>
<evidence type="ECO:0000256" key="1">
    <source>
        <dbReference type="SAM" id="Coils"/>
    </source>
</evidence>
<accession>A0A2K3DYY8</accession>
<dbReference type="OrthoDB" id="547302at2759"/>
<dbReference type="Proteomes" id="UP000006906">
    <property type="component" value="Chromosome 3"/>
</dbReference>
<feature type="compositionally biased region" description="Low complexity" evidence="2">
    <location>
        <begin position="355"/>
        <end position="368"/>
    </location>
</feature>
<proteinExistence type="predicted"/>
<dbReference type="RefSeq" id="XP_042926443.1">
    <property type="nucleotide sequence ID" value="XM_043061543.1"/>
</dbReference>
<gene>
    <name evidence="3" type="ORF">CHLRE_03g207901v5</name>
</gene>
<feature type="coiled-coil region" evidence="1">
    <location>
        <begin position="319"/>
        <end position="346"/>
    </location>
</feature>
<dbReference type="GeneID" id="5718814"/>
<evidence type="ECO:0000313" key="4">
    <source>
        <dbReference type="Proteomes" id="UP000006906"/>
    </source>
</evidence>
<dbReference type="ExpressionAtlas" id="A0A2K3DYY8">
    <property type="expression patterns" value="differential"/>
</dbReference>
<dbReference type="InParanoid" id="A0A2K3DYY8"/>
<dbReference type="EMBL" id="CM008964">
    <property type="protein sequence ID" value="PNW85729.1"/>
    <property type="molecule type" value="Genomic_DNA"/>
</dbReference>
<evidence type="ECO:0000256" key="2">
    <source>
        <dbReference type="SAM" id="MobiDB-lite"/>
    </source>
</evidence>
<protein>
    <submittedName>
        <fullName evidence="3">Uncharacterized protein</fullName>
    </submittedName>
</protein>
<keyword evidence="4" id="KW-1185">Reference proteome</keyword>
<evidence type="ECO:0000313" key="3">
    <source>
        <dbReference type="EMBL" id="PNW85729.1"/>
    </source>
</evidence>
<feature type="region of interest" description="Disordered" evidence="2">
    <location>
        <begin position="349"/>
        <end position="390"/>
    </location>
</feature>
<dbReference type="AlphaFoldDB" id="A0A2K3DYY8"/>
<feature type="coiled-coil region" evidence="1">
    <location>
        <begin position="189"/>
        <end position="230"/>
    </location>
</feature>
<feature type="region of interest" description="Disordered" evidence="2">
    <location>
        <begin position="431"/>
        <end position="557"/>
    </location>
</feature>
<name>A0A2K3DYY8_CHLRE</name>
<dbReference type="KEGG" id="cre:CHLRE_03g207901v5"/>
<feature type="compositionally biased region" description="Polar residues" evidence="2">
    <location>
        <begin position="373"/>
        <end position="385"/>
    </location>
</feature>